<organism evidence="12">
    <name type="scientific">Fagus sylvatica</name>
    <name type="common">Beechnut</name>
    <dbReference type="NCBI Taxonomy" id="28930"/>
    <lineage>
        <taxon>Eukaryota</taxon>
        <taxon>Viridiplantae</taxon>
        <taxon>Streptophyta</taxon>
        <taxon>Embryophyta</taxon>
        <taxon>Tracheophyta</taxon>
        <taxon>Spermatophyta</taxon>
        <taxon>Magnoliopsida</taxon>
        <taxon>eudicotyledons</taxon>
        <taxon>Gunneridae</taxon>
        <taxon>Pentapetalae</taxon>
        <taxon>rosids</taxon>
        <taxon>fabids</taxon>
        <taxon>Fagales</taxon>
        <taxon>Fagaceae</taxon>
        <taxon>Fagus</taxon>
    </lineage>
</organism>
<dbReference type="PANTHER" id="PTHR12802:SF44">
    <property type="entry name" value="SWI_SNF COMPLEX SUBUNIT SWI3B"/>
    <property type="match status" value="1"/>
</dbReference>
<dbReference type="AlphaFoldDB" id="A0A2N9IR55"/>
<dbReference type="Gene3D" id="1.10.10.10">
    <property type="entry name" value="Winged helix-like DNA-binding domain superfamily/Winged helix DNA-binding domain"/>
    <property type="match status" value="1"/>
</dbReference>
<evidence type="ECO:0000259" key="10">
    <source>
        <dbReference type="PROSITE" id="PS51293"/>
    </source>
</evidence>
<feature type="domain" description="SANT" evidence="10">
    <location>
        <begin position="257"/>
        <end position="308"/>
    </location>
</feature>
<comment type="subcellular location">
    <subcellularLocation>
        <location evidence="1">Nucleus</location>
    </subcellularLocation>
</comment>
<dbReference type="PROSITE" id="PS50090">
    <property type="entry name" value="MYB_LIKE"/>
    <property type="match status" value="1"/>
</dbReference>
<dbReference type="InterPro" id="IPR001005">
    <property type="entry name" value="SANT/Myb"/>
</dbReference>
<evidence type="ECO:0008006" key="13">
    <source>
        <dbReference type="Google" id="ProtNLM"/>
    </source>
</evidence>
<keyword evidence="4" id="KW-0238">DNA-binding</keyword>
<feature type="compositionally biased region" description="Low complexity" evidence="7">
    <location>
        <begin position="42"/>
        <end position="52"/>
    </location>
</feature>
<dbReference type="Gene3D" id="1.10.10.60">
    <property type="entry name" value="Homeodomain-like"/>
    <property type="match status" value="1"/>
</dbReference>
<feature type="domain" description="SWIRM" evidence="9">
    <location>
        <begin position="67"/>
        <end position="165"/>
    </location>
</feature>
<evidence type="ECO:0000259" key="8">
    <source>
        <dbReference type="PROSITE" id="PS50090"/>
    </source>
</evidence>
<dbReference type="PANTHER" id="PTHR12802">
    <property type="entry name" value="SWI/SNF COMPLEX-RELATED"/>
    <property type="match status" value="1"/>
</dbReference>
<dbReference type="SMART" id="SM00717">
    <property type="entry name" value="SANT"/>
    <property type="match status" value="1"/>
</dbReference>
<evidence type="ECO:0000256" key="2">
    <source>
        <dbReference type="ARBA" id="ARBA00022473"/>
    </source>
</evidence>
<dbReference type="InterPro" id="IPR017884">
    <property type="entry name" value="SANT_dom"/>
</dbReference>
<keyword evidence="3" id="KW-0805">Transcription regulation</keyword>
<dbReference type="Pfam" id="PF00249">
    <property type="entry name" value="Myb_DNA-binding"/>
    <property type="match status" value="1"/>
</dbReference>
<evidence type="ECO:0000256" key="1">
    <source>
        <dbReference type="ARBA" id="ARBA00004123"/>
    </source>
</evidence>
<sequence>MASSSPVKEPPGPSTETETETKTPFKQTLPSQTPITPPVKPETPATTTVTATPRPPEPPPSSDADVIHVPSYSRWFSWNNIHECETRFLPEFFDSRSPSKNPRNYMYYRNSIVKLFREQTPSRKLTFTDARKTLVGDVGSIRRVFDFLDAWGLINYSPSAHNKPLKWEDKDSKSSSHGAEAKAAAAAVAAAAAADSSAASNRETSKVVCSGCKLVCSIACFACDKYDLTLCARCYVRGNYRVGVNSSDFRRVEISEDSKTDWSEKENLHLMEAILHYGEDWRRVSQHVGGRSEKECVARFIKLPFGEEYLKYPDSGEVDIKCNPMKDQADGECRLESSRGALFPSKRMCLTPLADASNPIMAQAAFLSALAGVDIAEAAARAAVTTLSQVGFRANREHLGTLAKSTKLQETDVASNGDTTRNAPGGAFVEANSQLQKEELDVERAISGIAEVQESMQMKEIHDKLVHFEKLDLQMEKEWQQLEQMKNLLFVDQLALLFHRSSAQKPEERMEQKSVRID</sequence>
<evidence type="ECO:0000313" key="12">
    <source>
        <dbReference type="EMBL" id="SPD27977.1"/>
    </source>
</evidence>
<dbReference type="EMBL" id="OIVN01006215">
    <property type="protein sequence ID" value="SPD27977.1"/>
    <property type="molecule type" value="Genomic_DNA"/>
</dbReference>
<dbReference type="Pfam" id="PF04433">
    <property type="entry name" value="SWIRM"/>
    <property type="match status" value="1"/>
</dbReference>
<dbReference type="SUPFAM" id="SSF46689">
    <property type="entry name" value="Homeodomain-like"/>
    <property type="match status" value="2"/>
</dbReference>
<dbReference type="FunFam" id="1.10.10.10:FF:000020">
    <property type="entry name" value="SWI/SNF complex subunit SMARCC2 isoform c"/>
    <property type="match status" value="1"/>
</dbReference>
<evidence type="ECO:0000256" key="7">
    <source>
        <dbReference type="SAM" id="MobiDB-lite"/>
    </source>
</evidence>
<dbReference type="InterPro" id="IPR009057">
    <property type="entry name" value="Homeodomain-like_sf"/>
</dbReference>
<protein>
    <recommendedName>
        <fullName evidence="13">SWIRM domain-containing protein</fullName>
    </recommendedName>
</protein>
<evidence type="ECO:0000256" key="4">
    <source>
        <dbReference type="ARBA" id="ARBA00023125"/>
    </source>
</evidence>
<feature type="domain" description="HTH myb-type" evidence="11">
    <location>
        <begin position="259"/>
        <end position="307"/>
    </location>
</feature>
<evidence type="ECO:0000256" key="3">
    <source>
        <dbReference type="ARBA" id="ARBA00023015"/>
    </source>
</evidence>
<dbReference type="InterPro" id="IPR017930">
    <property type="entry name" value="Myb_dom"/>
</dbReference>
<reference evidence="12" key="1">
    <citation type="submission" date="2018-02" db="EMBL/GenBank/DDBJ databases">
        <authorList>
            <person name="Cohen D.B."/>
            <person name="Kent A.D."/>
        </authorList>
    </citation>
    <scope>NUCLEOTIDE SEQUENCE</scope>
</reference>
<name>A0A2N9IR55_FAGSY</name>
<evidence type="ECO:0000259" key="9">
    <source>
        <dbReference type="PROSITE" id="PS50934"/>
    </source>
</evidence>
<evidence type="ECO:0000259" key="11">
    <source>
        <dbReference type="PROSITE" id="PS51294"/>
    </source>
</evidence>
<accession>A0A2N9IR55</accession>
<gene>
    <name evidence="12" type="ORF">FSB_LOCUS55859</name>
</gene>
<keyword evidence="6" id="KW-0539">Nucleus</keyword>
<dbReference type="GO" id="GO:0003677">
    <property type="term" value="F:DNA binding"/>
    <property type="evidence" value="ECO:0007669"/>
    <property type="project" value="UniProtKB-KW"/>
</dbReference>
<dbReference type="PROSITE" id="PS51294">
    <property type="entry name" value="HTH_MYB"/>
    <property type="match status" value="1"/>
</dbReference>
<dbReference type="PROSITE" id="PS51293">
    <property type="entry name" value="SANT"/>
    <property type="match status" value="1"/>
</dbReference>
<dbReference type="CDD" id="cd00167">
    <property type="entry name" value="SANT"/>
    <property type="match status" value="1"/>
</dbReference>
<feature type="region of interest" description="Disordered" evidence="7">
    <location>
        <begin position="1"/>
        <end position="65"/>
    </location>
</feature>
<dbReference type="InterPro" id="IPR036388">
    <property type="entry name" value="WH-like_DNA-bd_sf"/>
</dbReference>
<evidence type="ECO:0000256" key="6">
    <source>
        <dbReference type="ARBA" id="ARBA00023242"/>
    </source>
</evidence>
<dbReference type="PROSITE" id="PS50934">
    <property type="entry name" value="SWIRM"/>
    <property type="match status" value="1"/>
</dbReference>
<evidence type="ECO:0000256" key="5">
    <source>
        <dbReference type="ARBA" id="ARBA00023163"/>
    </source>
</evidence>
<feature type="domain" description="Myb-like" evidence="8">
    <location>
        <begin position="254"/>
        <end position="304"/>
    </location>
</feature>
<keyword evidence="2" id="KW-0217">Developmental protein</keyword>
<proteinExistence type="predicted"/>
<dbReference type="InterPro" id="IPR007526">
    <property type="entry name" value="SWIRM"/>
</dbReference>
<dbReference type="GO" id="GO:0005634">
    <property type="term" value="C:nucleus"/>
    <property type="evidence" value="ECO:0007669"/>
    <property type="project" value="UniProtKB-SubCell"/>
</dbReference>
<keyword evidence="5" id="KW-0804">Transcription</keyword>